<dbReference type="EMBL" id="QEMT01000171">
    <property type="protein sequence ID" value="PWH48571.1"/>
    <property type="molecule type" value="Genomic_DNA"/>
</dbReference>
<protein>
    <submittedName>
        <fullName evidence="2">Uncharacterized protein</fullName>
    </submittedName>
</protein>
<dbReference type="AlphaFoldDB" id="A0A2J7KFT7"/>
<name>A0A2J7KFT7_ECOLX</name>
<keyword evidence="1" id="KW-0472">Membrane</keyword>
<keyword evidence="1" id="KW-0812">Transmembrane</keyword>
<dbReference type="Proteomes" id="UP000245761">
    <property type="component" value="Unassembled WGS sequence"/>
</dbReference>
<evidence type="ECO:0000256" key="1">
    <source>
        <dbReference type="SAM" id="Phobius"/>
    </source>
</evidence>
<reference evidence="2 3" key="1">
    <citation type="submission" date="2018-04" db="EMBL/GenBank/DDBJ databases">
        <title>Draft Genomic Sequencing Of Potential Extraintestinal Pathogenic Escherichia coli B8S56 Isolated from Retail Chicken Skin.</title>
        <authorList>
            <person name="Xu A."/>
            <person name="Tilman S."/>
            <person name="Wisser-Parker K."/>
            <person name="Scullen O.J."/>
            <person name="Sommers C."/>
        </authorList>
    </citation>
    <scope>NUCLEOTIDE SEQUENCE [LARGE SCALE GENOMIC DNA]</scope>
    <source>
        <strain evidence="2 3">B8S56</strain>
    </source>
</reference>
<proteinExistence type="predicted"/>
<gene>
    <name evidence="2" type="ORF">DD762_29250</name>
</gene>
<comment type="caution">
    <text evidence="2">The sequence shown here is derived from an EMBL/GenBank/DDBJ whole genome shotgun (WGS) entry which is preliminary data.</text>
</comment>
<keyword evidence="1" id="KW-1133">Transmembrane helix</keyword>
<evidence type="ECO:0000313" key="2">
    <source>
        <dbReference type="EMBL" id="PWH48571.1"/>
    </source>
</evidence>
<evidence type="ECO:0000313" key="3">
    <source>
        <dbReference type="Proteomes" id="UP000245761"/>
    </source>
</evidence>
<sequence length="64" mass="7797">MKNLRLCRRIFIIPVDHHNPYHGYEIIHINYQLMNFMNFICFKIRWLIIISIIQLNLKIGISIT</sequence>
<organism evidence="2 3">
    <name type="scientific">Escherichia coli</name>
    <dbReference type="NCBI Taxonomy" id="562"/>
    <lineage>
        <taxon>Bacteria</taxon>
        <taxon>Pseudomonadati</taxon>
        <taxon>Pseudomonadota</taxon>
        <taxon>Gammaproteobacteria</taxon>
        <taxon>Enterobacterales</taxon>
        <taxon>Enterobacteriaceae</taxon>
        <taxon>Escherichia</taxon>
    </lineage>
</organism>
<accession>A0A2J7KFT7</accession>
<feature type="transmembrane region" description="Helical" evidence="1">
    <location>
        <begin position="44"/>
        <end position="63"/>
    </location>
</feature>